<evidence type="ECO:0000256" key="1">
    <source>
        <dbReference type="ARBA" id="ARBA00004141"/>
    </source>
</evidence>
<dbReference type="EMBL" id="SHKW01000001">
    <property type="protein sequence ID" value="RZU38777.1"/>
    <property type="molecule type" value="Genomic_DNA"/>
</dbReference>
<comment type="caution">
    <text evidence="8">The sequence shown here is derived from an EMBL/GenBank/DDBJ whole genome shotgun (WGS) entry which is preliminary data.</text>
</comment>
<feature type="transmembrane region" description="Helical" evidence="7">
    <location>
        <begin position="154"/>
        <end position="174"/>
    </location>
</feature>
<evidence type="ECO:0000256" key="4">
    <source>
        <dbReference type="ARBA" id="ARBA00022989"/>
    </source>
</evidence>
<evidence type="ECO:0000256" key="3">
    <source>
        <dbReference type="ARBA" id="ARBA00022692"/>
    </source>
</evidence>
<feature type="transmembrane region" description="Helical" evidence="7">
    <location>
        <begin position="57"/>
        <end position="78"/>
    </location>
</feature>
<dbReference type="PANTHER" id="PTHR45724:SF13">
    <property type="entry name" value="AQUAPORIN NIP1-1-RELATED"/>
    <property type="match status" value="1"/>
</dbReference>
<dbReference type="InterPro" id="IPR034294">
    <property type="entry name" value="Aquaporin_transptr"/>
</dbReference>
<dbReference type="RefSeq" id="WP_165419828.1">
    <property type="nucleotide sequence ID" value="NZ_SHKW01000001.1"/>
</dbReference>
<keyword evidence="9" id="KW-1185">Reference proteome</keyword>
<keyword evidence="3 6" id="KW-0812">Transmembrane</keyword>
<dbReference type="Pfam" id="PF00230">
    <property type="entry name" value="MIP"/>
    <property type="match status" value="1"/>
</dbReference>
<dbReference type="Gene3D" id="1.20.1080.10">
    <property type="entry name" value="Glycerol uptake facilitator protein"/>
    <property type="match status" value="1"/>
</dbReference>
<accession>A0A4Q7YMH8</accession>
<protein>
    <submittedName>
        <fullName evidence="8">Glycerol uptake facilitator protein/aquaporin Z</fullName>
    </submittedName>
</protein>
<dbReference type="PRINTS" id="PR00783">
    <property type="entry name" value="MINTRINSICP"/>
</dbReference>
<feature type="transmembrane region" description="Helical" evidence="7">
    <location>
        <begin position="181"/>
        <end position="203"/>
    </location>
</feature>
<reference evidence="8 9" key="1">
    <citation type="submission" date="2019-02" db="EMBL/GenBank/DDBJ databases">
        <title>Genomic Encyclopedia of Archaeal and Bacterial Type Strains, Phase II (KMG-II): from individual species to whole genera.</title>
        <authorList>
            <person name="Goeker M."/>
        </authorList>
    </citation>
    <scope>NUCLEOTIDE SEQUENCE [LARGE SCALE GENOMIC DNA]</scope>
    <source>
        <strain evidence="8 9">DSM 18101</strain>
    </source>
</reference>
<feature type="transmembrane region" description="Helical" evidence="7">
    <location>
        <begin position="223"/>
        <end position="244"/>
    </location>
</feature>
<evidence type="ECO:0000256" key="2">
    <source>
        <dbReference type="ARBA" id="ARBA00022448"/>
    </source>
</evidence>
<organism evidence="8 9">
    <name type="scientific">Edaphobacter modestus</name>
    <dbReference type="NCBI Taxonomy" id="388466"/>
    <lineage>
        <taxon>Bacteria</taxon>
        <taxon>Pseudomonadati</taxon>
        <taxon>Acidobacteriota</taxon>
        <taxon>Terriglobia</taxon>
        <taxon>Terriglobales</taxon>
        <taxon>Acidobacteriaceae</taxon>
        <taxon>Edaphobacter</taxon>
    </lineage>
</organism>
<dbReference type="GO" id="GO:0016020">
    <property type="term" value="C:membrane"/>
    <property type="evidence" value="ECO:0007669"/>
    <property type="project" value="UniProtKB-SubCell"/>
</dbReference>
<dbReference type="Proteomes" id="UP000292958">
    <property type="component" value="Unassembled WGS sequence"/>
</dbReference>
<dbReference type="PROSITE" id="PS00221">
    <property type="entry name" value="MIP"/>
    <property type="match status" value="1"/>
</dbReference>
<keyword evidence="2 6" id="KW-0813">Transport</keyword>
<name>A0A4Q7YMH8_9BACT</name>
<feature type="transmembrane region" description="Helical" evidence="7">
    <location>
        <begin position="99"/>
        <end position="125"/>
    </location>
</feature>
<evidence type="ECO:0000256" key="5">
    <source>
        <dbReference type="ARBA" id="ARBA00023136"/>
    </source>
</evidence>
<keyword evidence="5 7" id="KW-0472">Membrane</keyword>
<dbReference type="AlphaFoldDB" id="A0A4Q7YMH8"/>
<feature type="transmembrane region" description="Helical" evidence="7">
    <location>
        <begin position="24"/>
        <end position="45"/>
    </location>
</feature>
<evidence type="ECO:0000256" key="6">
    <source>
        <dbReference type="RuleBase" id="RU000477"/>
    </source>
</evidence>
<gene>
    <name evidence="8" type="ORF">BDD14_0049</name>
</gene>
<evidence type="ECO:0000313" key="9">
    <source>
        <dbReference type="Proteomes" id="UP000292958"/>
    </source>
</evidence>
<dbReference type="InterPro" id="IPR000425">
    <property type="entry name" value="MIP"/>
</dbReference>
<evidence type="ECO:0000313" key="8">
    <source>
        <dbReference type="EMBL" id="RZU38777.1"/>
    </source>
</evidence>
<comment type="subcellular location">
    <subcellularLocation>
        <location evidence="1">Membrane</location>
        <topology evidence="1">Multi-pass membrane protein</topology>
    </subcellularLocation>
</comment>
<dbReference type="SUPFAM" id="SSF81338">
    <property type="entry name" value="Aquaporin-like"/>
    <property type="match status" value="1"/>
</dbReference>
<sequence length="274" mass="28703">MDPSQGRPNKGERVSFGRLARDSAFELILTSVLLFGVVSIVRWVIGPSPISRTIPGIHAELWIVGAAVAFLLAGLILSPPGRASGGHMNPAISLAMWRFGVFPGAGVIPYTIAQLLGSVLGVVAARTVWGHVVAEPTVAYGALQPGPGWSTSELFAIEAFGMAVIVSLVGFCLAVQRLTPFVPWIVGALVGLGIAVLGTTTGGSLNPARQFGPAVISGQTQFLWVYLVAPLVGAAIEAWPISLLQYRRKVLTHRLCGHCPASSNKSALKISAPQ</sequence>
<dbReference type="GO" id="GO:0015267">
    <property type="term" value="F:channel activity"/>
    <property type="evidence" value="ECO:0007669"/>
    <property type="project" value="InterPro"/>
</dbReference>
<keyword evidence="4 7" id="KW-1133">Transmembrane helix</keyword>
<comment type="similarity">
    <text evidence="6">Belongs to the MIP/aquaporin (TC 1.A.8) family.</text>
</comment>
<proteinExistence type="inferred from homology"/>
<evidence type="ECO:0000256" key="7">
    <source>
        <dbReference type="SAM" id="Phobius"/>
    </source>
</evidence>
<dbReference type="PANTHER" id="PTHR45724">
    <property type="entry name" value="AQUAPORIN NIP2-1"/>
    <property type="match status" value="1"/>
</dbReference>
<dbReference type="InterPro" id="IPR023271">
    <property type="entry name" value="Aquaporin-like"/>
</dbReference>
<dbReference type="InterPro" id="IPR022357">
    <property type="entry name" value="MIP_CS"/>
</dbReference>